<evidence type="ECO:0000313" key="3">
    <source>
        <dbReference type="EMBL" id="KAL0631809.1"/>
    </source>
</evidence>
<name>A0ABR3G792_9PEZI</name>
<feature type="compositionally biased region" description="Basic and acidic residues" evidence="1">
    <location>
        <begin position="134"/>
        <end position="147"/>
    </location>
</feature>
<feature type="compositionally biased region" description="Low complexity" evidence="1">
    <location>
        <begin position="209"/>
        <end position="226"/>
    </location>
</feature>
<protein>
    <recommendedName>
        <fullName evidence="2">HNH nuclease domain-containing protein</fullName>
    </recommendedName>
</protein>
<feature type="domain" description="HNH nuclease" evidence="2">
    <location>
        <begin position="267"/>
        <end position="341"/>
    </location>
</feature>
<reference evidence="3 4" key="1">
    <citation type="submission" date="2024-02" db="EMBL/GenBank/DDBJ databases">
        <title>Discinaceae phylogenomics.</title>
        <authorList>
            <person name="Dirks A.C."/>
            <person name="James T.Y."/>
        </authorList>
    </citation>
    <scope>NUCLEOTIDE SEQUENCE [LARGE SCALE GENOMIC DNA]</scope>
    <source>
        <strain evidence="3 4">ACD0624</strain>
    </source>
</reference>
<accession>A0ABR3G792</accession>
<keyword evidence="4" id="KW-1185">Reference proteome</keyword>
<dbReference type="EMBL" id="JBBBZM010000209">
    <property type="protein sequence ID" value="KAL0631809.1"/>
    <property type="molecule type" value="Genomic_DNA"/>
</dbReference>
<evidence type="ECO:0000259" key="2">
    <source>
        <dbReference type="Pfam" id="PF13391"/>
    </source>
</evidence>
<gene>
    <name evidence="3" type="ORF">Q9L58_009319</name>
</gene>
<dbReference type="Pfam" id="PF13391">
    <property type="entry name" value="HNH_2"/>
    <property type="match status" value="1"/>
</dbReference>
<feature type="region of interest" description="Disordered" evidence="1">
    <location>
        <begin position="420"/>
        <end position="446"/>
    </location>
</feature>
<dbReference type="InterPro" id="IPR003615">
    <property type="entry name" value="HNH_nuc"/>
</dbReference>
<feature type="region of interest" description="Disordered" evidence="1">
    <location>
        <begin position="119"/>
        <end position="147"/>
    </location>
</feature>
<evidence type="ECO:0000256" key="1">
    <source>
        <dbReference type="SAM" id="MobiDB-lite"/>
    </source>
</evidence>
<dbReference type="Proteomes" id="UP001447188">
    <property type="component" value="Unassembled WGS sequence"/>
</dbReference>
<comment type="caution">
    <text evidence="3">The sequence shown here is derived from an EMBL/GenBank/DDBJ whole genome shotgun (WGS) entry which is preliminary data.</text>
</comment>
<evidence type="ECO:0000313" key="4">
    <source>
        <dbReference type="Proteomes" id="UP001447188"/>
    </source>
</evidence>
<sequence length="549" mass="59339">MSSPSAVTAVSRASAWNIRFVEPAPDNRCVAGTFQPRRADGPLFLTWSQLFRDLLLCFDLPMSPATDPHDRVLALWLRQKSAAAAVAPCIYFPPYQNEQQQQLGGVYIDVEQLVPTDEAVIGDTDDDDDDGGDGDSRDRGAEGDEARAATSHLDLTVVVHARDCLLMIDRDLEAHLAAGCALHYRLAKNPDLRYVPIPSSSGSGGGAGASTTTTNASSTSASTPNAKRQRTSTSASRSPDKDKAPTPKYPSAPDLEYNTKIAYKGTCAITLTNTSWPASGSTCGPAMQACHIVPKALSAWYPHNDINPSGLTLWNRANSSENCMLMDATTHAIFDLRLVAVHPDSKRIRVFAPIRHLLPRSRRRARLPLNAAPSLLALRWHYDACVVENMCALMLDAEGGAKRMPWRDGPVLVRVVPDVADLTSPPPPPPLQLPPAEAAPPDAPTDVPGLKRKFVDCAGVEADVDMGAGIPDAEVIQLHSPGEEPSEEDKWMFTQLLHTRLSEEATRRRNREVFRMPWVPAPVPGSGGGVVVGREGRCIGRPWGEVVTG</sequence>
<organism evidence="3 4">
    <name type="scientific">Discina gigas</name>
    <dbReference type="NCBI Taxonomy" id="1032678"/>
    <lineage>
        <taxon>Eukaryota</taxon>
        <taxon>Fungi</taxon>
        <taxon>Dikarya</taxon>
        <taxon>Ascomycota</taxon>
        <taxon>Pezizomycotina</taxon>
        <taxon>Pezizomycetes</taxon>
        <taxon>Pezizales</taxon>
        <taxon>Discinaceae</taxon>
        <taxon>Discina</taxon>
    </lineage>
</organism>
<feature type="region of interest" description="Disordered" evidence="1">
    <location>
        <begin position="198"/>
        <end position="253"/>
    </location>
</feature>
<proteinExistence type="predicted"/>
<feature type="compositionally biased region" description="Acidic residues" evidence="1">
    <location>
        <begin position="123"/>
        <end position="133"/>
    </location>
</feature>
<feature type="compositionally biased region" description="Pro residues" evidence="1">
    <location>
        <begin position="424"/>
        <end position="443"/>
    </location>
</feature>